<keyword evidence="2" id="KW-0472">Membrane</keyword>
<dbReference type="EMBL" id="SMKU01000170">
    <property type="protein sequence ID" value="TDD79621.1"/>
    <property type="molecule type" value="Genomic_DNA"/>
</dbReference>
<evidence type="ECO:0000256" key="2">
    <source>
        <dbReference type="SAM" id="Phobius"/>
    </source>
</evidence>
<keyword evidence="2" id="KW-0812">Transmembrane</keyword>
<reference evidence="3 4" key="1">
    <citation type="submission" date="2019-03" db="EMBL/GenBank/DDBJ databases">
        <title>Draft genome sequences of novel Actinobacteria.</title>
        <authorList>
            <person name="Sahin N."/>
            <person name="Ay H."/>
            <person name="Saygin H."/>
        </authorList>
    </citation>
    <scope>NUCLEOTIDE SEQUENCE [LARGE SCALE GENOMIC DNA]</scope>
    <source>
        <strain evidence="3 4">H3C3</strain>
    </source>
</reference>
<comment type="caution">
    <text evidence="3">The sequence shown here is derived from an EMBL/GenBank/DDBJ whole genome shotgun (WGS) entry which is preliminary data.</text>
</comment>
<evidence type="ECO:0000313" key="4">
    <source>
        <dbReference type="Proteomes" id="UP000294513"/>
    </source>
</evidence>
<dbReference type="AlphaFoldDB" id="A0A4R5B1V4"/>
<keyword evidence="4" id="KW-1185">Reference proteome</keyword>
<proteinExistence type="predicted"/>
<gene>
    <name evidence="3" type="ORF">E1298_27405</name>
</gene>
<evidence type="ECO:0000313" key="3">
    <source>
        <dbReference type="EMBL" id="TDD79621.1"/>
    </source>
</evidence>
<protein>
    <submittedName>
        <fullName evidence="3">Uncharacterized protein</fullName>
    </submittedName>
</protein>
<organism evidence="3 4">
    <name type="scientific">Actinomadura rubrisoli</name>
    <dbReference type="NCBI Taxonomy" id="2530368"/>
    <lineage>
        <taxon>Bacteria</taxon>
        <taxon>Bacillati</taxon>
        <taxon>Actinomycetota</taxon>
        <taxon>Actinomycetes</taxon>
        <taxon>Streptosporangiales</taxon>
        <taxon>Thermomonosporaceae</taxon>
        <taxon>Actinomadura</taxon>
    </lineage>
</organism>
<keyword evidence="2" id="KW-1133">Transmembrane helix</keyword>
<feature type="region of interest" description="Disordered" evidence="1">
    <location>
        <begin position="57"/>
        <end position="83"/>
    </location>
</feature>
<feature type="transmembrane region" description="Helical" evidence="2">
    <location>
        <begin position="31"/>
        <end position="51"/>
    </location>
</feature>
<dbReference type="RefSeq" id="WP_131898220.1">
    <property type="nucleotide sequence ID" value="NZ_SMKU01000170.1"/>
</dbReference>
<dbReference type="OrthoDB" id="3472173at2"/>
<name>A0A4R5B1V4_9ACTN</name>
<sequence length="222" mass="23811">MTVCDSQTLNRTAPVRQNLLTRGDRSALETVALLCGLALLPVITALLASLIGPATARPASTAGKQAPAEKPAALPGRTPDHGRAIGRTTALTATTRRWTPVAHTTVTLNKRGAYEVTQQVRGQFMTAQNQFTRAWITSRLFNLTTGAPVEESNLLVVTSAKRPPGTNRGYGTTATGRIFLDIDEPTTIRLEAMQAWDAGTVTKSQVISDPNGFTKILYKELA</sequence>
<accession>A0A4R5B1V4</accession>
<dbReference type="Proteomes" id="UP000294513">
    <property type="component" value="Unassembled WGS sequence"/>
</dbReference>
<evidence type="ECO:0000256" key="1">
    <source>
        <dbReference type="SAM" id="MobiDB-lite"/>
    </source>
</evidence>